<dbReference type="RefSeq" id="WP_137341001.1">
    <property type="nucleotide sequence ID" value="NZ_BSQH01000013.1"/>
</dbReference>
<proteinExistence type="predicted"/>
<organism evidence="1 2">
    <name type="scientific">Dyadobacter frigoris</name>
    <dbReference type="NCBI Taxonomy" id="2576211"/>
    <lineage>
        <taxon>Bacteria</taxon>
        <taxon>Pseudomonadati</taxon>
        <taxon>Bacteroidota</taxon>
        <taxon>Cytophagia</taxon>
        <taxon>Cytophagales</taxon>
        <taxon>Spirosomataceae</taxon>
        <taxon>Dyadobacter</taxon>
    </lineage>
</organism>
<dbReference type="Proteomes" id="UP000304900">
    <property type="component" value="Unassembled WGS sequence"/>
</dbReference>
<evidence type="ECO:0000313" key="2">
    <source>
        <dbReference type="Proteomes" id="UP000304900"/>
    </source>
</evidence>
<sequence length="78" mass="8817">MENIREFDKIILNTDLPQSGLEKGDIGNVVMVYNNGEGYEVEFVTFDGKTVAVETLLASQIRKVSHQEIPHVRELIID</sequence>
<name>A0A4U6D1N1_9BACT</name>
<reference evidence="1 2" key="1">
    <citation type="submission" date="2019-05" db="EMBL/GenBank/DDBJ databases">
        <title>Dyadobacter AR-3-8 sp. nov., isolated from arctic soil.</title>
        <authorList>
            <person name="Chaudhary D.K."/>
        </authorList>
    </citation>
    <scope>NUCLEOTIDE SEQUENCE [LARGE SCALE GENOMIC DNA]</scope>
    <source>
        <strain evidence="1 2">AR-3-8</strain>
    </source>
</reference>
<accession>A0A4U6D1N1</accession>
<dbReference type="OrthoDB" id="886522at2"/>
<dbReference type="Pfam" id="PF16277">
    <property type="entry name" value="DUF4926"/>
    <property type="match status" value="1"/>
</dbReference>
<dbReference type="AlphaFoldDB" id="A0A4U6D1N1"/>
<protein>
    <submittedName>
        <fullName evidence="1">DUF4926 domain-containing protein</fullName>
    </submittedName>
</protein>
<keyword evidence="2" id="KW-1185">Reference proteome</keyword>
<gene>
    <name evidence="1" type="ORF">FDK13_15935</name>
</gene>
<evidence type="ECO:0000313" key="1">
    <source>
        <dbReference type="EMBL" id="TKT91140.1"/>
    </source>
</evidence>
<dbReference type="EMBL" id="SZVO01000007">
    <property type="protein sequence ID" value="TKT91140.1"/>
    <property type="molecule type" value="Genomic_DNA"/>
</dbReference>
<comment type="caution">
    <text evidence="1">The sequence shown here is derived from an EMBL/GenBank/DDBJ whole genome shotgun (WGS) entry which is preliminary data.</text>
</comment>
<dbReference type="InterPro" id="IPR032568">
    <property type="entry name" value="DUF4926"/>
</dbReference>